<dbReference type="EMBL" id="CP047652">
    <property type="protein sequence ID" value="QHI96291.1"/>
    <property type="molecule type" value="Genomic_DNA"/>
</dbReference>
<name>A0A6P1NEN5_9PROT</name>
<dbReference type="EMBL" id="CP047652">
    <property type="protein sequence ID" value="QHI94944.1"/>
    <property type="molecule type" value="Genomic_DNA"/>
</dbReference>
<sequence>MPFNESNLSFDTALIEMAMQLASERGWHGFTLVEAALKADLPLEDVKIRYPFKSFILLRLNNMVDKAMLCGTTSYPSLKEGLFDLFMRRFDAFQDYRDGLRAVMRALPQDPALAVFLSTATLNTIKWIADAAGLDRHGLRGIMRLQALLAIWTHALRAWEKDATAELSETMKALDEALNKTERFRILKSIPDERLSSSHKSGGLPDYKQNEDSFTSEF</sequence>
<dbReference type="KEGG" id="bomb:GT348_00085"/>
<gene>
    <name evidence="2" type="ORF">GT348_00085</name>
    <name evidence="3" type="ORF">GT348_08725</name>
</gene>
<evidence type="ECO:0000256" key="1">
    <source>
        <dbReference type="SAM" id="MobiDB-lite"/>
    </source>
</evidence>
<dbReference type="KEGG" id="bomb:GT348_08725"/>
<keyword evidence="4" id="KW-1185">Reference proteome</keyword>
<evidence type="ECO:0000313" key="2">
    <source>
        <dbReference type="EMBL" id="QHI94944.1"/>
    </source>
</evidence>
<dbReference type="AlphaFoldDB" id="A0A6P1NEN5"/>
<protein>
    <submittedName>
        <fullName evidence="2">TetR family transcriptional regulator</fullName>
    </submittedName>
</protein>
<accession>A0A6P1NEN5</accession>
<dbReference type="RefSeq" id="WP_160618022.1">
    <property type="nucleotide sequence ID" value="NZ_CP047652.1"/>
</dbReference>
<evidence type="ECO:0000313" key="3">
    <source>
        <dbReference type="EMBL" id="QHI96291.1"/>
    </source>
</evidence>
<reference evidence="2 4" key="1">
    <citation type="submission" date="2020-01" db="EMBL/GenBank/DDBJ databases">
        <title>Genome sequencing of strain KACC 21507.</title>
        <authorList>
            <person name="Heo J."/>
            <person name="Kim S.-J."/>
            <person name="Kim J.-S."/>
            <person name="Hong S.-B."/>
            <person name="Kwon S.-W."/>
        </authorList>
    </citation>
    <scope>NUCLEOTIDE SEQUENCE [LARGE SCALE GENOMIC DNA]</scope>
    <source>
        <strain evidence="2 4">KACC 21507</strain>
    </source>
</reference>
<proteinExistence type="predicted"/>
<evidence type="ECO:0000313" key="4">
    <source>
        <dbReference type="Proteomes" id="UP000463975"/>
    </source>
</evidence>
<dbReference type="Gene3D" id="1.10.357.10">
    <property type="entry name" value="Tetracycline Repressor, domain 2"/>
    <property type="match status" value="1"/>
</dbReference>
<dbReference type="Proteomes" id="UP000463975">
    <property type="component" value="Chromosome"/>
</dbReference>
<organism evidence="2 4">
    <name type="scientific">Aristophania vespae</name>
    <dbReference type="NCBI Taxonomy" id="2697033"/>
    <lineage>
        <taxon>Bacteria</taxon>
        <taxon>Pseudomonadati</taxon>
        <taxon>Pseudomonadota</taxon>
        <taxon>Alphaproteobacteria</taxon>
        <taxon>Acetobacterales</taxon>
        <taxon>Acetobacteraceae</taxon>
        <taxon>Aristophania</taxon>
    </lineage>
</organism>
<feature type="region of interest" description="Disordered" evidence="1">
    <location>
        <begin position="194"/>
        <end position="218"/>
    </location>
</feature>